<reference evidence="2" key="1">
    <citation type="journal article" date="2023" name="Science">
        <title>Genome structures resolve the early diversification of teleost fishes.</title>
        <authorList>
            <person name="Parey E."/>
            <person name="Louis A."/>
            <person name="Montfort J."/>
            <person name="Bouchez O."/>
            <person name="Roques C."/>
            <person name="Iampietro C."/>
            <person name="Lluch J."/>
            <person name="Castinel A."/>
            <person name="Donnadieu C."/>
            <person name="Desvignes T."/>
            <person name="Floi Bucao C."/>
            <person name="Jouanno E."/>
            <person name="Wen M."/>
            <person name="Mejri S."/>
            <person name="Dirks R."/>
            <person name="Jansen H."/>
            <person name="Henkel C."/>
            <person name="Chen W.J."/>
            <person name="Zahm M."/>
            <person name="Cabau C."/>
            <person name="Klopp C."/>
            <person name="Thompson A.W."/>
            <person name="Robinson-Rechavi M."/>
            <person name="Braasch I."/>
            <person name="Lecointre G."/>
            <person name="Bobe J."/>
            <person name="Postlethwait J.H."/>
            <person name="Berthelot C."/>
            <person name="Roest Crollius H."/>
            <person name="Guiguen Y."/>
        </authorList>
    </citation>
    <scope>NUCLEOTIDE SEQUENCE</scope>
    <source>
        <strain evidence="2">WJC10195</strain>
    </source>
</reference>
<evidence type="ECO:0000313" key="3">
    <source>
        <dbReference type="Proteomes" id="UP001152622"/>
    </source>
</evidence>
<dbReference type="EMBL" id="JAINUF010000016">
    <property type="protein sequence ID" value="KAJ8340300.1"/>
    <property type="molecule type" value="Genomic_DNA"/>
</dbReference>
<feature type="region of interest" description="Disordered" evidence="1">
    <location>
        <begin position="35"/>
        <end position="91"/>
    </location>
</feature>
<evidence type="ECO:0000313" key="2">
    <source>
        <dbReference type="EMBL" id="KAJ8340300.1"/>
    </source>
</evidence>
<protein>
    <submittedName>
        <fullName evidence="2">Uncharacterized protein</fullName>
    </submittedName>
</protein>
<sequence>MAAESSARRKDMGKEDGVNAVWRVCSIKKSLMLRERAAKARSPQQSEPAEIAPSIIITPDGQSGVERRREGPLPLTRRSRRERGGPGTEPK</sequence>
<comment type="caution">
    <text evidence="2">The sequence shown here is derived from an EMBL/GenBank/DDBJ whole genome shotgun (WGS) entry which is preliminary data.</text>
</comment>
<evidence type="ECO:0000256" key="1">
    <source>
        <dbReference type="SAM" id="MobiDB-lite"/>
    </source>
</evidence>
<dbReference type="Proteomes" id="UP001152622">
    <property type="component" value="Chromosome 16"/>
</dbReference>
<gene>
    <name evidence="2" type="ORF">SKAU_G00349330</name>
</gene>
<proteinExistence type="predicted"/>
<dbReference type="AlphaFoldDB" id="A0A9Q1EKC1"/>
<organism evidence="2 3">
    <name type="scientific">Synaphobranchus kaupii</name>
    <name type="common">Kaup's arrowtooth eel</name>
    <dbReference type="NCBI Taxonomy" id="118154"/>
    <lineage>
        <taxon>Eukaryota</taxon>
        <taxon>Metazoa</taxon>
        <taxon>Chordata</taxon>
        <taxon>Craniata</taxon>
        <taxon>Vertebrata</taxon>
        <taxon>Euteleostomi</taxon>
        <taxon>Actinopterygii</taxon>
        <taxon>Neopterygii</taxon>
        <taxon>Teleostei</taxon>
        <taxon>Anguilliformes</taxon>
        <taxon>Synaphobranchidae</taxon>
        <taxon>Synaphobranchus</taxon>
    </lineage>
</organism>
<keyword evidence="3" id="KW-1185">Reference proteome</keyword>
<name>A0A9Q1EKC1_SYNKA</name>
<accession>A0A9Q1EKC1</accession>